<evidence type="ECO:0000256" key="10">
    <source>
        <dbReference type="ARBA" id="ARBA00044969"/>
    </source>
</evidence>
<organism evidence="16 17">
    <name type="scientific">Corynebacterium falsenii</name>
    <dbReference type="NCBI Taxonomy" id="108486"/>
    <lineage>
        <taxon>Bacteria</taxon>
        <taxon>Bacillati</taxon>
        <taxon>Actinomycetota</taxon>
        <taxon>Actinomycetes</taxon>
        <taxon>Mycobacteriales</taxon>
        <taxon>Corynebacteriaceae</taxon>
        <taxon>Corynebacterium</taxon>
    </lineage>
</organism>
<dbReference type="Pfam" id="PF13307">
    <property type="entry name" value="Helicase_C_2"/>
    <property type="match status" value="1"/>
</dbReference>
<evidence type="ECO:0000256" key="2">
    <source>
        <dbReference type="ARBA" id="ARBA00022485"/>
    </source>
</evidence>
<dbReference type="GO" id="GO:0043139">
    <property type="term" value="F:5'-3' DNA helicase activity"/>
    <property type="evidence" value="ECO:0007669"/>
    <property type="project" value="UniProtKB-EC"/>
</dbReference>
<evidence type="ECO:0000256" key="11">
    <source>
        <dbReference type="ARBA" id="ARBA00048954"/>
    </source>
</evidence>
<evidence type="ECO:0000256" key="12">
    <source>
        <dbReference type="ARBA" id="ARBA00073590"/>
    </source>
</evidence>
<protein>
    <recommendedName>
        <fullName evidence="12">ATP-dependent helicase DinG</fullName>
        <ecNumber evidence="10">5.6.2.3</ecNumber>
    </recommendedName>
    <alternativeName>
        <fullName evidence="13">DNA 5'-3' helicase DinG</fullName>
    </alternativeName>
</protein>
<dbReference type="GO" id="GO:0051539">
    <property type="term" value="F:4 iron, 4 sulfur cluster binding"/>
    <property type="evidence" value="ECO:0007669"/>
    <property type="project" value="UniProtKB-KW"/>
</dbReference>
<keyword evidence="2" id="KW-0408">Iron</keyword>
<gene>
    <name evidence="16" type="ORF">D3M95_10980</name>
</gene>
<dbReference type="PANTHER" id="PTHR11472:SF34">
    <property type="entry name" value="REGULATOR OF TELOMERE ELONGATION HELICASE 1"/>
    <property type="match status" value="1"/>
</dbReference>
<keyword evidence="7" id="KW-0067">ATP-binding</keyword>
<keyword evidence="17" id="KW-1185">Reference proteome</keyword>
<dbReference type="PROSITE" id="PS51193">
    <property type="entry name" value="HELICASE_ATP_BIND_2"/>
    <property type="match status" value="1"/>
</dbReference>
<comment type="catalytic activity">
    <reaction evidence="11">
        <text>ATP + H2O = ADP + phosphate + H(+)</text>
        <dbReference type="Rhea" id="RHEA:13065"/>
        <dbReference type="ChEBI" id="CHEBI:15377"/>
        <dbReference type="ChEBI" id="CHEBI:15378"/>
        <dbReference type="ChEBI" id="CHEBI:30616"/>
        <dbReference type="ChEBI" id="CHEBI:43474"/>
        <dbReference type="ChEBI" id="CHEBI:456216"/>
        <dbReference type="EC" id="5.6.2.3"/>
    </reaction>
</comment>
<keyword evidence="2" id="KW-0004">4Fe-4S</keyword>
<evidence type="ECO:0000313" key="17">
    <source>
        <dbReference type="Proteomes" id="UP000285278"/>
    </source>
</evidence>
<accession>A0A418Q4J5</accession>
<evidence type="ECO:0000256" key="8">
    <source>
        <dbReference type="ARBA" id="ARBA00023204"/>
    </source>
</evidence>
<keyword evidence="2" id="KW-0411">Iron-sulfur</keyword>
<dbReference type="Proteomes" id="UP000285278">
    <property type="component" value="Unassembled WGS sequence"/>
</dbReference>
<sequence length="665" mass="71414">MASSVLDLLSLAVSDLGGAPRPGQQKMATAVEKALDEEKHLAVQAGTGTGKSLAYLIPAISKAMAEDLPVIVSTATIALQRQLVERDLPRLANALKPELDRPLEFAIQKGRSNYLCLNKVNGMATDSGMNPEEEALMDASQVSATGRQVSRLHTWAQETEDGDRDNLPRGVSDQAWRQVSVTARECLGATRCPFGEDCFAEQARARAAQADIVVTNHALLAIDALVEAPVLPEHKFVVVDEAHELEDRITSVATAELSPTAVAILAKRAGKLGPEGTGDDLQAAGDAWLEALRGELAVTDITGRWTSVPSALEVPLTTLKDAAWKTNRQINAIPAGEVANDPEKAGERQAVLVATEELHDTCVRILDASSPEAADDSEDLLGEDVVWLSADHNRQVVYVAPLSVADLLRQRLFGRNTVVLTSATLALGGRFTSMLASWGLGSDATTLDVGTPFEARTHGILYVARHLPPPGRDGASQQSVDELSRLINAAGGRTLGLFSSRRAAEEMADELRSVSPYKILLQGEDSLSSLVEKFRDEESTCLFGTLGLWQGVDVPGRSLSLVVMDRIPFPRPDDPLLQARKEAVDAAGRSGFMEVAANHAALLMAQGAGRLLRSVDDRGVVAVLDPRLKTARYGSYIRASMPDFWETTDGDKVRGALRRLVQSRS</sequence>
<proteinExistence type="inferred from homology"/>
<reference evidence="16 17" key="1">
    <citation type="submission" date="2018-09" db="EMBL/GenBank/DDBJ databases">
        <title>Optimization and identification of Corynebacterium falsenii FN1-14 from fish paste.</title>
        <authorList>
            <person name="Daroonpunt R."/>
            <person name="Tanasupawat S."/>
        </authorList>
    </citation>
    <scope>NUCLEOTIDE SEQUENCE [LARGE SCALE GENOMIC DNA]</scope>
    <source>
        <strain evidence="16 17">FN1-14</strain>
    </source>
</reference>
<evidence type="ECO:0000256" key="3">
    <source>
        <dbReference type="ARBA" id="ARBA00022741"/>
    </source>
</evidence>
<evidence type="ECO:0000259" key="15">
    <source>
        <dbReference type="PROSITE" id="PS51193"/>
    </source>
</evidence>
<keyword evidence="4" id="KW-0227">DNA damage</keyword>
<evidence type="ECO:0000256" key="4">
    <source>
        <dbReference type="ARBA" id="ARBA00022763"/>
    </source>
</evidence>
<keyword evidence="5" id="KW-0378">Hydrolase</keyword>
<dbReference type="GO" id="GO:0006281">
    <property type="term" value="P:DNA repair"/>
    <property type="evidence" value="ECO:0007669"/>
    <property type="project" value="UniProtKB-KW"/>
</dbReference>
<keyword evidence="8" id="KW-0234">DNA repair</keyword>
<evidence type="ECO:0000256" key="7">
    <source>
        <dbReference type="ARBA" id="ARBA00022840"/>
    </source>
</evidence>
<dbReference type="Gene3D" id="3.40.50.300">
    <property type="entry name" value="P-loop containing nucleotide triphosphate hydrolases"/>
    <property type="match status" value="2"/>
</dbReference>
<dbReference type="OrthoDB" id="9805194at2"/>
<dbReference type="SMART" id="SM00488">
    <property type="entry name" value="DEXDc2"/>
    <property type="match status" value="1"/>
</dbReference>
<evidence type="ECO:0000259" key="14">
    <source>
        <dbReference type="PROSITE" id="PS51192"/>
    </source>
</evidence>
<name>A0A418Q4J5_9CORY</name>
<dbReference type="InterPro" id="IPR014013">
    <property type="entry name" value="Helic_SF1/SF2_ATP-bd_DinG/Rad3"/>
</dbReference>
<comment type="caution">
    <text evidence="16">The sequence shown here is derived from an EMBL/GenBank/DDBJ whole genome shotgun (WGS) entry which is preliminary data.</text>
</comment>
<dbReference type="InterPro" id="IPR006555">
    <property type="entry name" value="ATP-dep_Helicase_C"/>
</dbReference>
<feature type="domain" description="Helicase ATP-binding" evidence="14">
    <location>
        <begin position="32"/>
        <end position="275"/>
    </location>
</feature>
<dbReference type="InterPro" id="IPR011545">
    <property type="entry name" value="DEAD/DEAH_box_helicase_dom"/>
</dbReference>
<dbReference type="SUPFAM" id="SSF52540">
    <property type="entry name" value="P-loop containing nucleoside triphosphate hydrolases"/>
    <property type="match status" value="1"/>
</dbReference>
<comment type="similarity">
    <text evidence="9">Belongs to the helicase family. DinG subfamily.</text>
</comment>
<dbReference type="SMART" id="SM00491">
    <property type="entry name" value="HELICc2"/>
    <property type="match status" value="1"/>
</dbReference>
<evidence type="ECO:0000256" key="9">
    <source>
        <dbReference type="ARBA" id="ARBA00038058"/>
    </source>
</evidence>
<evidence type="ECO:0000313" key="16">
    <source>
        <dbReference type="EMBL" id="RIX33228.1"/>
    </source>
</evidence>
<dbReference type="InterPro" id="IPR006554">
    <property type="entry name" value="Helicase-like_DEXD_c2"/>
</dbReference>
<dbReference type="InterPro" id="IPR027417">
    <property type="entry name" value="P-loop_NTPase"/>
</dbReference>
<dbReference type="EC" id="5.6.2.3" evidence="10"/>
<keyword evidence="6 16" id="KW-0347">Helicase</keyword>
<dbReference type="GO" id="GO:0016818">
    <property type="term" value="F:hydrolase activity, acting on acid anhydrides, in phosphorus-containing anhydrides"/>
    <property type="evidence" value="ECO:0007669"/>
    <property type="project" value="InterPro"/>
</dbReference>
<evidence type="ECO:0000256" key="13">
    <source>
        <dbReference type="ARBA" id="ARBA00079061"/>
    </source>
</evidence>
<evidence type="ECO:0000256" key="1">
    <source>
        <dbReference type="ARBA" id="ARBA00001966"/>
    </source>
</evidence>
<evidence type="ECO:0000256" key="6">
    <source>
        <dbReference type="ARBA" id="ARBA00022806"/>
    </source>
</evidence>
<dbReference type="EMBL" id="QXJK01000020">
    <property type="protein sequence ID" value="RIX33228.1"/>
    <property type="molecule type" value="Genomic_DNA"/>
</dbReference>
<dbReference type="STRING" id="1451189.CFAL_02995"/>
<feature type="domain" description="Helicase ATP-binding" evidence="15">
    <location>
        <begin position="10"/>
        <end position="306"/>
    </location>
</feature>
<dbReference type="AlphaFoldDB" id="A0A418Q4J5"/>
<keyword evidence="2" id="KW-0479">Metal-binding</keyword>
<evidence type="ECO:0000256" key="5">
    <source>
        <dbReference type="ARBA" id="ARBA00022801"/>
    </source>
</evidence>
<dbReference type="InterPro" id="IPR014001">
    <property type="entry name" value="Helicase_ATP-bd"/>
</dbReference>
<keyword evidence="3" id="KW-0547">Nucleotide-binding</keyword>
<dbReference type="PANTHER" id="PTHR11472">
    <property type="entry name" value="DNA REPAIR DEAD HELICASE RAD3/XP-D SUBFAMILY MEMBER"/>
    <property type="match status" value="1"/>
</dbReference>
<dbReference type="RefSeq" id="WP_119665361.1">
    <property type="nucleotide sequence ID" value="NZ_QXJK01000020.1"/>
</dbReference>
<dbReference type="GO" id="GO:0003676">
    <property type="term" value="F:nucleic acid binding"/>
    <property type="evidence" value="ECO:0007669"/>
    <property type="project" value="InterPro"/>
</dbReference>
<dbReference type="SMART" id="SM00487">
    <property type="entry name" value="DEXDc"/>
    <property type="match status" value="1"/>
</dbReference>
<comment type="cofactor">
    <cofactor evidence="1">
        <name>[4Fe-4S] cluster</name>
        <dbReference type="ChEBI" id="CHEBI:49883"/>
    </cofactor>
</comment>
<dbReference type="PROSITE" id="PS51192">
    <property type="entry name" value="HELICASE_ATP_BIND_1"/>
    <property type="match status" value="1"/>
</dbReference>
<dbReference type="GO" id="GO:0005524">
    <property type="term" value="F:ATP binding"/>
    <property type="evidence" value="ECO:0007669"/>
    <property type="project" value="UniProtKB-KW"/>
</dbReference>
<dbReference type="FunFam" id="3.40.50.300:FF:000437">
    <property type="entry name" value="ATP-dependent DNA helicase DinG"/>
    <property type="match status" value="1"/>
</dbReference>
<dbReference type="Pfam" id="PF00270">
    <property type="entry name" value="DEAD"/>
    <property type="match status" value="1"/>
</dbReference>
<dbReference type="InterPro" id="IPR045028">
    <property type="entry name" value="DinG/Rad3-like"/>
</dbReference>